<accession>A0A379JIJ0</accession>
<sequence>MPRAVPVAEAQARFGIRQLFDLARADDRDTVLVAPGGVRVSQLPLDFHALDRWAGIASDPAACGLVVDGDLTVTGAVTNWESDFGPFLLVRGDLRAGDLGTGGSQVRVEGATTVTRTLFGHYNHGRGVFRGTVRAEVVAVDEHLLEFHAGLTAEVVAAGNFLRLADPGRARVTAWAGRVTDLEGKALTTVGSPTARALRLLAEPYWDLDARAVLAAQSDGRSLLARHPVNEFAEQEQRGAHAAAVERALRRAELPAYHRFQDGFRVDEGAEPVQVYHCEADEPDPEADPPDETAFVRRCADVLTAAGFRVEYDPDDEEVLRVHE</sequence>
<gene>
    <name evidence="1" type="ORF">NCTC1934_05514</name>
</gene>
<dbReference type="Proteomes" id="UP000255467">
    <property type="component" value="Unassembled WGS sequence"/>
</dbReference>
<proteinExistence type="predicted"/>
<keyword evidence="2" id="KW-1185">Reference proteome</keyword>
<evidence type="ECO:0000313" key="2">
    <source>
        <dbReference type="Proteomes" id="UP000255467"/>
    </source>
</evidence>
<reference evidence="1 2" key="1">
    <citation type="submission" date="2018-06" db="EMBL/GenBank/DDBJ databases">
        <authorList>
            <consortium name="Pathogen Informatics"/>
            <person name="Doyle S."/>
        </authorList>
    </citation>
    <scope>NUCLEOTIDE SEQUENCE [LARGE SCALE GENOMIC DNA]</scope>
    <source>
        <strain evidence="1 2">NCTC1934</strain>
    </source>
</reference>
<protein>
    <submittedName>
        <fullName evidence="1">Uncharacterized protein</fullName>
    </submittedName>
</protein>
<dbReference type="EMBL" id="UGRY01000004">
    <property type="protein sequence ID" value="SUD48186.1"/>
    <property type="molecule type" value="Genomic_DNA"/>
</dbReference>
<organism evidence="1 2">
    <name type="scientific">Nocardia otitidiscaviarum</name>
    <dbReference type="NCBI Taxonomy" id="1823"/>
    <lineage>
        <taxon>Bacteria</taxon>
        <taxon>Bacillati</taxon>
        <taxon>Actinomycetota</taxon>
        <taxon>Actinomycetes</taxon>
        <taxon>Mycobacteriales</taxon>
        <taxon>Nocardiaceae</taxon>
        <taxon>Nocardia</taxon>
    </lineage>
</organism>
<dbReference type="AlphaFoldDB" id="A0A379JIJ0"/>
<evidence type="ECO:0000313" key="1">
    <source>
        <dbReference type="EMBL" id="SUD48186.1"/>
    </source>
</evidence>
<name>A0A379JIJ0_9NOCA</name>